<evidence type="ECO:0000256" key="3">
    <source>
        <dbReference type="ARBA" id="ARBA00034247"/>
    </source>
</evidence>
<organism evidence="6 7">
    <name type="scientific">Marinobacter pelagius</name>
    <dbReference type="NCBI Taxonomy" id="379482"/>
    <lineage>
        <taxon>Bacteria</taxon>
        <taxon>Pseudomonadati</taxon>
        <taxon>Pseudomonadota</taxon>
        <taxon>Gammaproteobacteria</taxon>
        <taxon>Pseudomonadales</taxon>
        <taxon>Marinobacteraceae</taxon>
        <taxon>Marinobacter</taxon>
    </lineage>
</organism>
<dbReference type="Proteomes" id="UP000199339">
    <property type="component" value="Unassembled WGS sequence"/>
</dbReference>
<keyword evidence="4" id="KW-1133">Transmembrane helix</keyword>
<evidence type="ECO:0000256" key="4">
    <source>
        <dbReference type="SAM" id="Phobius"/>
    </source>
</evidence>
<keyword evidence="7" id="KW-1185">Reference proteome</keyword>
<comment type="catalytic activity">
    <reaction evidence="3">
        <text>2 GTP = 3',3'-c-di-GMP + 2 diphosphate</text>
        <dbReference type="Rhea" id="RHEA:24898"/>
        <dbReference type="ChEBI" id="CHEBI:33019"/>
        <dbReference type="ChEBI" id="CHEBI:37565"/>
        <dbReference type="ChEBI" id="CHEBI:58805"/>
        <dbReference type="EC" id="2.7.7.65"/>
    </reaction>
</comment>
<dbReference type="GO" id="GO:0043709">
    <property type="term" value="P:cell adhesion involved in single-species biofilm formation"/>
    <property type="evidence" value="ECO:0007669"/>
    <property type="project" value="TreeGrafter"/>
</dbReference>
<dbReference type="Pfam" id="PF00990">
    <property type="entry name" value="GGDEF"/>
    <property type="match status" value="1"/>
</dbReference>
<dbReference type="PANTHER" id="PTHR45138">
    <property type="entry name" value="REGULATORY COMPONENTS OF SENSORY TRANSDUCTION SYSTEM"/>
    <property type="match status" value="1"/>
</dbReference>
<feature type="transmembrane region" description="Helical" evidence="4">
    <location>
        <begin position="89"/>
        <end position="110"/>
    </location>
</feature>
<name>A0A1I4WWQ4_9GAMM</name>
<accession>A0A1I4WWQ4</accession>
<dbReference type="EC" id="2.7.7.65" evidence="2"/>
<dbReference type="InterPro" id="IPR000160">
    <property type="entry name" value="GGDEF_dom"/>
</dbReference>
<reference evidence="7" key="1">
    <citation type="submission" date="2016-10" db="EMBL/GenBank/DDBJ databases">
        <authorList>
            <person name="Varghese N."/>
            <person name="Submissions S."/>
        </authorList>
    </citation>
    <scope>NUCLEOTIDE SEQUENCE [LARGE SCALE GENOMIC DNA]</scope>
    <source>
        <strain evidence="7">CGMCC 1.6775</strain>
    </source>
</reference>
<keyword evidence="4" id="KW-0812">Transmembrane</keyword>
<dbReference type="EMBL" id="FOUR01000005">
    <property type="protein sequence ID" value="SFN17379.1"/>
    <property type="molecule type" value="Genomic_DNA"/>
</dbReference>
<evidence type="ECO:0000256" key="1">
    <source>
        <dbReference type="ARBA" id="ARBA00001946"/>
    </source>
</evidence>
<dbReference type="AlphaFoldDB" id="A0A1I4WWQ4"/>
<dbReference type="Gene3D" id="3.30.70.270">
    <property type="match status" value="1"/>
</dbReference>
<feature type="transmembrane region" description="Helical" evidence="4">
    <location>
        <begin position="142"/>
        <end position="162"/>
    </location>
</feature>
<dbReference type="GO" id="GO:0005886">
    <property type="term" value="C:plasma membrane"/>
    <property type="evidence" value="ECO:0007669"/>
    <property type="project" value="TreeGrafter"/>
</dbReference>
<evidence type="ECO:0000313" key="6">
    <source>
        <dbReference type="EMBL" id="SFN17379.1"/>
    </source>
</evidence>
<dbReference type="PANTHER" id="PTHR45138:SF9">
    <property type="entry name" value="DIGUANYLATE CYCLASE DGCM-RELATED"/>
    <property type="match status" value="1"/>
</dbReference>
<evidence type="ECO:0000313" key="7">
    <source>
        <dbReference type="Proteomes" id="UP000199339"/>
    </source>
</evidence>
<comment type="cofactor">
    <cofactor evidence="1">
        <name>Mg(2+)</name>
        <dbReference type="ChEBI" id="CHEBI:18420"/>
    </cofactor>
</comment>
<dbReference type="InterPro" id="IPR050469">
    <property type="entry name" value="Diguanylate_Cyclase"/>
</dbReference>
<feature type="transmembrane region" description="Helical" evidence="4">
    <location>
        <begin position="116"/>
        <end position="135"/>
    </location>
</feature>
<proteinExistence type="predicted"/>
<dbReference type="InterPro" id="IPR029787">
    <property type="entry name" value="Nucleotide_cyclase"/>
</dbReference>
<feature type="transmembrane region" description="Helical" evidence="4">
    <location>
        <begin position="65"/>
        <end position="82"/>
    </location>
</feature>
<evidence type="ECO:0000259" key="5">
    <source>
        <dbReference type="PROSITE" id="PS50887"/>
    </source>
</evidence>
<dbReference type="SUPFAM" id="SSF55073">
    <property type="entry name" value="Nucleotide cyclase"/>
    <property type="match status" value="1"/>
</dbReference>
<evidence type="ECO:0000256" key="2">
    <source>
        <dbReference type="ARBA" id="ARBA00012528"/>
    </source>
</evidence>
<protein>
    <recommendedName>
        <fullName evidence="2">diguanylate cyclase</fullName>
        <ecNumber evidence="2">2.7.7.65</ecNumber>
    </recommendedName>
</protein>
<dbReference type="GO" id="GO:1902201">
    <property type="term" value="P:negative regulation of bacterial-type flagellum-dependent cell motility"/>
    <property type="evidence" value="ECO:0007669"/>
    <property type="project" value="TreeGrafter"/>
</dbReference>
<dbReference type="NCBIfam" id="TIGR00254">
    <property type="entry name" value="GGDEF"/>
    <property type="match status" value="1"/>
</dbReference>
<dbReference type="GO" id="GO:0052621">
    <property type="term" value="F:diguanylate cyclase activity"/>
    <property type="evidence" value="ECO:0007669"/>
    <property type="project" value="UniProtKB-EC"/>
</dbReference>
<sequence length="384" mass="42906">MRLTNPDIPPEWQSAYRDFQRQRERLFTIFGAWLLLATMVAYHFSHELRGVRPPEPWSLEHLLRLPVYLSIGLALLSHWTGVPGWHPKVFLRMMSTSLMLMMLGLFLVYFQDKPGGVPQVSEGLMISFFGVTMMATRGLRDWLVQFLPPLLLFVIAATLLRISPADLVPHLFGPTAMLAVGLITSETLRRLGNHQFVNEQEVKQLATTDQLTGLLNRHAFLPLIHHEMDRARRRSERSFCLIMGDLDNFKRVNDTHGHEVGDLVLRETAVRVSASLRQQDVLCRWGGEELLILLPETGPTGGLEVARKIRAAMADQPMQVNGIRIRQTISLGVACFDGERAPEQLITRADNALYGAKAAGRNRVVMAPGKETGATPGSGHSGLG</sequence>
<dbReference type="FunFam" id="3.30.70.270:FF:000001">
    <property type="entry name" value="Diguanylate cyclase domain protein"/>
    <property type="match status" value="1"/>
</dbReference>
<dbReference type="InterPro" id="IPR043128">
    <property type="entry name" value="Rev_trsase/Diguanyl_cyclase"/>
</dbReference>
<feature type="domain" description="GGDEF" evidence="5">
    <location>
        <begin position="237"/>
        <end position="369"/>
    </location>
</feature>
<dbReference type="PROSITE" id="PS50887">
    <property type="entry name" value="GGDEF"/>
    <property type="match status" value="1"/>
</dbReference>
<feature type="transmembrane region" description="Helical" evidence="4">
    <location>
        <begin position="26"/>
        <end position="45"/>
    </location>
</feature>
<gene>
    <name evidence="6" type="ORF">SAMN04487961_2327</name>
</gene>
<dbReference type="CDD" id="cd01949">
    <property type="entry name" value="GGDEF"/>
    <property type="match status" value="1"/>
</dbReference>
<keyword evidence="4" id="KW-0472">Membrane</keyword>
<dbReference type="SMART" id="SM00267">
    <property type="entry name" value="GGDEF"/>
    <property type="match status" value="1"/>
</dbReference>